<evidence type="ECO:0000313" key="2">
    <source>
        <dbReference type="Proteomes" id="UP000270261"/>
    </source>
</evidence>
<dbReference type="AlphaFoldDB" id="A0A3R8LT74"/>
<gene>
    <name evidence="1" type="ORF">EHV23_05680</name>
</gene>
<protein>
    <submittedName>
        <fullName evidence="1">Recombinase RecA</fullName>
    </submittedName>
</protein>
<proteinExistence type="predicted"/>
<dbReference type="Proteomes" id="UP000270261">
    <property type="component" value="Unassembled WGS sequence"/>
</dbReference>
<evidence type="ECO:0000313" key="1">
    <source>
        <dbReference type="EMBL" id="RRN45647.1"/>
    </source>
</evidence>
<name>A0A3R8LT74_9BURK</name>
<sequence length="82" mass="8731">MPLTEAQTKSLLACKGVGKTVLQRLQDMGLDDAERLAQASVDDILAMGASITRSTCWKNSPQARAAISAAVAWAQDEVRSRG</sequence>
<accession>A0A3R8LT74</accession>
<reference evidence="1 2" key="1">
    <citation type="submission" date="2018-11" db="EMBL/GenBank/DDBJ databases">
        <title>Genome sequencing of Lautropia sp. KCOM 2505 (= ChDC F240).</title>
        <authorList>
            <person name="Kook J.-K."/>
            <person name="Park S.-N."/>
            <person name="Lim Y.K."/>
        </authorList>
    </citation>
    <scope>NUCLEOTIDE SEQUENCE [LARGE SCALE GENOMIC DNA]</scope>
    <source>
        <strain evidence="1 2">KCOM 2505</strain>
    </source>
</reference>
<dbReference type="RefSeq" id="WP_125095076.1">
    <property type="nucleotide sequence ID" value="NZ_RRUE01000001.1"/>
</dbReference>
<dbReference type="OrthoDB" id="4467269at2"/>
<dbReference type="EMBL" id="RRUE01000001">
    <property type="protein sequence ID" value="RRN45647.1"/>
    <property type="molecule type" value="Genomic_DNA"/>
</dbReference>
<comment type="caution">
    <text evidence="1">The sequence shown here is derived from an EMBL/GenBank/DDBJ whole genome shotgun (WGS) entry which is preliminary data.</text>
</comment>
<organism evidence="1 2">
    <name type="scientific">Lautropia dentalis</name>
    <dbReference type="NCBI Taxonomy" id="2490857"/>
    <lineage>
        <taxon>Bacteria</taxon>
        <taxon>Pseudomonadati</taxon>
        <taxon>Pseudomonadota</taxon>
        <taxon>Betaproteobacteria</taxon>
        <taxon>Burkholderiales</taxon>
        <taxon>Burkholderiaceae</taxon>
        <taxon>Lautropia</taxon>
    </lineage>
</organism>
<keyword evidence="2" id="KW-1185">Reference proteome</keyword>